<dbReference type="GeneID" id="24131858"/>
<dbReference type="KEGG" id="spar:SPRG_09706"/>
<dbReference type="EMBL" id="KK583236">
    <property type="protein sequence ID" value="KDO24975.1"/>
    <property type="molecule type" value="Genomic_DNA"/>
</dbReference>
<evidence type="ECO:0000313" key="3">
    <source>
        <dbReference type="EMBL" id="KDO24975.1"/>
    </source>
</evidence>
<feature type="transmembrane region" description="Helical" evidence="2">
    <location>
        <begin position="623"/>
        <end position="647"/>
    </location>
</feature>
<feature type="transmembrane region" description="Helical" evidence="2">
    <location>
        <begin position="593"/>
        <end position="617"/>
    </location>
</feature>
<keyword evidence="4" id="KW-1185">Reference proteome</keyword>
<dbReference type="Proteomes" id="UP000030745">
    <property type="component" value="Unassembled WGS sequence"/>
</dbReference>
<evidence type="ECO:0000313" key="4">
    <source>
        <dbReference type="Proteomes" id="UP000030745"/>
    </source>
</evidence>
<accession>A0A067C732</accession>
<keyword evidence="2" id="KW-0812">Transmembrane</keyword>
<gene>
    <name evidence="3" type="ORF">SPRG_09706</name>
</gene>
<name>A0A067C732_SAPPC</name>
<keyword evidence="2" id="KW-0472">Membrane</keyword>
<protein>
    <submittedName>
        <fullName evidence="3">Uncharacterized protein</fullName>
    </submittedName>
</protein>
<feature type="transmembrane region" description="Helical" evidence="2">
    <location>
        <begin position="710"/>
        <end position="729"/>
    </location>
</feature>
<feature type="transmembrane region" description="Helical" evidence="2">
    <location>
        <begin position="207"/>
        <end position="227"/>
    </location>
</feature>
<evidence type="ECO:0000256" key="1">
    <source>
        <dbReference type="SAM" id="MobiDB-lite"/>
    </source>
</evidence>
<dbReference type="AlphaFoldDB" id="A0A067C732"/>
<dbReference type="VEuPathDB" id="FungiDB:SPRG_09706"/>
<organism evidence="3 4">
    <name type="scientific">Saprolegnia parasitica (strain CBS 223.65)</name>
    <dbReference type="NCBI Taxonomy" id="695850"/>
    <lineage>
        <taxon>Eukaryota</taxon>
        <taxon>Sar</taxon>
        <taxon>Stramenopiles</taxon>
        <taxon>Oomycota</taxon>
        <taxon>Saprolegniomycetes</taxon>
        <taxon>Saprolegniales</taxon>
        <taxon>Saprolegniaceae</taxon>
        <taxon>Saprolegnia</taxon>
    </lineage>
</organism>
<evidence type="ECO:0000256" key="2">
    <source>
        <dbReference type="SAM" id="Phobius"/>
    </source>
</evidence>
<feature type="region of interest" description="Disordered" evidence="1">
    <location>
        <begin position="1"/>
        <end position="41"/>
    </location>
</feature>
<reference evidence="3 4" key="1">
    <citation type="journal article" date="2013" name="PLoS Genet.">
        <title>Distinctive expansion of potential virulence genes in the genome of the oomycete fish pathogen Saprolegnia parasitica.</title>
        <authorList>
            <person name="Jiang R.H."/>
            <person name="de Bruijn I."/>
            <person name="Haas B.J."/>
            <person name="Belmonte R."/>
            <person name="Lobach L."/>
            <person name="Christie J."/>
            <person name="van den Ackerveken G."/>
            <person name="Bottin A."/>
            <person name="Bulone V."/>
            <person name="Diaz-Moreno S.M."/>
            <person name="Dumas B."/>
            <person name="Fan L."/>
            <person name="Gaulin E."/>
            <person name="Govers F."/>
            <person name="Grenville-Briggs L.J."/>
            <person name="Horner N.R."/>
            <person name="Levin J.Z."/>
            <person name="Mammella M."/>
            <person name="Meijer H.J."/>
            <person name="Morris P."/>
            <person name="Nusbaum C."/>
            <person name="Oome S."/>
            <person name="Phillips A.J."/>
            <person name="van Rooyen D."/>
            <person name="Rzeszutek E."/>
            <person name="Saraiva M."/>
            <person name="Secombes C.J."/>
            <person name="Seidl M.F."/>
            <person name="Snel B."/>
            <person name="Stassen J.H."/>
            <person name="Sykes S."/>
            <person name="Tripathy S."/>
            <person name="van den Berg H."/>
            <person name="Vega-Arreguin J.C."/>
            <person name="Wawra S."/>
            <person name="Young S.K."/>
            <person name="Zeng Q."/>
            <person name="Dieguez-Uribeondo J."/>
            <person name="Russ C."/>
            <person name="Tyler B.M."/>
            <person name="van West P."/>
        </authorList>
    </citation>
    <scope>NUCLEOTIDE SEQUENCE [LARGE SCALE GENOMIC DNA]</scope>
    <source>
        <strain evidence="3 4">CBS 223.65</strain>
    </source>
</reference>
<feature type="compositionally biased region" description="Polar residues" evidence="1">
    <location>
        <begin position="1"/>
        <end position="13"/>
    </location>
</feature>
<feature type="transmembrane region" description="Helical" evidence="2">
    <location>
        <begin position="233"/>
        <end position="252"/>
    </location>
</feature>
<dbReference type="OrthoDB" id="10401858at2759"/>
<sequence>MTSFKIEAASSNEGAAVSSPDTAEVATASRSQGTEEEDEEAITLTELKLDANVVRPSLEPRMASIKTPLDTANAVLSMCTGACRLTWEQSSIAGTVFVLSKRGKELEKLCSACYASHEPTHCDDVTVTKRLAASIPSLGESSRDKLEAYADVVRRWTTDGPWIASILAFAPLAIPLLVLADCCHLSSSALPWPLGPLLDMWRTLRKWPMLVFGVYLAGVLAALIATSPFIAQVWFWAITEFYTVVFFVVYLVEPPTKNLSRWEALFKPVSAIYDVQKRLDDVDSDALLVHFAAAKRGIDVTRLQFVAVDGTLIPSSHVAAAFVAPSIKRHVASRLAGPRCGILLAIIATLSYNTPFLLAWPSGANLITSMVPGVNGLVISPADTTYNVSWDVGYCNNVSLTASDAVVNFFISPPPDVGRPALTFGFTIETEMDVAFEILSSWNLQLQDEYRHNATVVLAKDQAALSFLARLSTSCTTLNETALSWSIEYDHVSLKGFLAYVDKYLAMPGIVPSILAAKYVLQLVYITLLLIRSSLKIWSLWLHFNSITSMGFDCLQHGRATIALTDAGNIESWFTLRNGVAATTTFIVEFSTVFIQCAMLQFGWTSTVVLIFCVTGSAPLPTYFLLLTGLVGSLSPLAMLVPLAAALDIQRDHGAMLKTHLLRLEFERRRAVLNGTDAGFEERIARFQTIIDAVDNHDTRMTFLWIDISLARLATVGATLASLVSYIALHPVRFTWAGLNIYNWMQRQMWARSLDPSSNTPQAVNGVIFN</sequence>
<dbReference type="RefSeq" id="XP_012204246.1">
    <property type="nucleotide sequence ID" value="XM_012348856.1"/>
</dbReference>
<feature type="transmembrane region" description="Helical" evidence="2">
    <location>
        <begin position="510"/>
        <end position="531"/>
    </location>
</feature>
<proteinExistence type="predicted"/>
<keyword evidence="2" id="KW-1133">Transmembrane helix</keyword>